<comment type="caution">
    <text evidence="2">The sequence shown here is derived from an EMBL/GenBank/DDBJ whole genome shotgun (WGS) entry which is preliminary data.</text>
</comment>
<keyword evidence="3" id="KW-1185">Reference proteome</keyword>
<dbReference type="RefSeq" id="WP_220580215.1">
    <property type="nucleotide sequence ID" value="NZ_RKLT01000003.1"/>
</dbReference>
<dbReference type="InterPro" id="IPR024464">
    <property type="entry name" value="DUF2391"/>
</dbReference>
<evidence type="ECO:0000313" key="3">
    <source>
        <dbReference type="Proteomes" id="UP001430455"/>
    </source>
</evidence>
<keyword evidence="1" id="KW-0812">Transmembrane</keyword>
<name>A0AAW4PDB5_9EURY</name>
<gene>
    <name evidence="2" type="ORF">EGH23_11930</name>
</gene>
<feature type="transmembrane region" description="Helical" evidence="1">
    <location>
        <begin position="41"/>
        <end position="61"/>
    </location>
</feature>
<dbReference type="AlphaFoldDB" id="A0AAW4PDB5"/>
<protein>
    <submittedName>
        <fullName evidence="2">DUF2391 family protein</fullName>
    </submittedName>
</protein>
<feature type="transmembrane region" description="Helical" evidence="1">
    <location>
        <begin position="121"/>
        <end position="143"/>
    </location>
</feature>
<feature type="transmembrane region" description="Helical" evidence="1">
    <location>
        <begin position="82"/>
        <end position="101"/>
    </location>
</feature>
<feature type="transmembrane region" description="Helical" evidence="1">
    <location>
        <begin position="12"/>
        <end position="29"/>
    </location>
</feature>
<organism evidence="2 3">
    <name type="scientific">Haloarcula nitratireducens</name>
    <dbReference type="NCBI Taxonomy" id="2487749"/>
    <lineage>
        <taxon>Archaea</taxon>
        <taxon>Methanobacteriati</taxon>
        <taxon>Methanobacteriota</taxon>
        <taxon>Stenosarchaea group</taxon>
        <taxon>Halobacteria</taxon>
        <taxon>Halobacteriales</taxon>
        <taxon>Haloarculaceae</taxon>
        <taxon>Haloarcula</taxon>
    </lineage>
</organism>
<dbReference type="Proteomes" id="UP001430455">
    <property type="component" value="Unassembled WGS sequence"/>
</dbReference>
<keyword evidence="1" id="KW-0472">Membrane</keyword>
<evidence type="ECO:0000313" key="2">
    <source>
        <dbReference type="EMBL" id="MBX0295588.1"/>
    </source>
</evidence>
<sequence length="147" mass="15696">MRRRRRRYRLADTAQQVVGGFLLAGPFVVTEEVWVLAANMTLYHAALVAAIVFAIGYGALYKADADRDLEREAEVAGVPVRFVSLMLVSFGSVVVLALVFTAPDAFLVDNEILEDPTSMSVAVTTLKAVAVGAIFSVVGAATADSVF</sequence>
<proteinExistence type="predicted"/>
<reference evidence="2 3" key="1">
    <citation type="submission" date="2021-06" db="EMBL/GenBank/DDBJ databases">
        <title>Halomicroarcula sp. a new haloarchaeum isolated from saline soil.</title>
        <authorList>
            <person name="Duran-Viseras A."/>
            <person name="Sanchez-Porro C."/>
            <person name="Ventosa A."/>
        </authorList>
    </citation>
    <scope>NUCLEOTIDE SEQUENCE [LARGE SCALE GENOMIC DNA]</scope>
    <source>
        <strain evidence="2 3">F27</strain>
    </source>
</reference>
<evidence type="ECO:0000256" key="1">
    <source>
        <dbReference type="SAM" id="Phobius"/>
    </source>
</evidence>
<dbReference type="Pfam" id="PF09622">
    <property type="entry name" value="DUF2391"/>
    <property type="match status" value="1"/>
</dbReference>
<dbReference type="EMBL" id="RKLT01000003">
    <property type="protein sequence ID" value="MBX0295588.1"/>
    <property type="molecule type" value="Genomic_DNA"/>
</dbReference>
<accession>A0AAW4PDB5</accession>
<keyword evidence="1" id="KW-1133">Transmembrane helix</keyword>